<accession>A0A2H3BPE6</accession>
<keyword evidence="2" id="KW-1185">Reference proteome</keyword>
<organism evidence="1 2">
    <name type="scientific">Armillaria solidipes</name>
    <dbReference type="NCBI Taxonomy" id="1076256"/>
    <lineage>
        <taxon>Eukaryota</taxon>
        <taxon>Fungi</taxon>
        <taxon>Dikarya</taxon>
        <taxon>Basidiomycota</taxon>
        <taxon>Agaricomycotina</taxon>
        <taxon>Agaricomycetes</taxon>
        <taxon>Agaricomycetidae</taxon>
        <taxon>Agaricales</taxon>
        <taxon>Marasmiineae</taxon>
        <taxon>Physalacriaceae</taxon>
        <taxon>Armillaria</taxon>
    </lineage>
</organism>
<dbReference type="EMBL" id="KZ293441">
    <property type="protein sequence ID" value="PBK66437.1"/>
    <property type="molecule type" value="Genomic_DNA"/>
</dbReference>
<protein>
    <submittedName>
        <fullName evidence="1">Uncharacterized protein</fullName>
    </submittedName>
</protein>
<dbReference type="AlphaFoldDB" id="A0A2H3BPE6"/>
<dbReference type="Gene3D" id="3.80.10.10">
    <property type="entry name" value="Ribonuclease Inhibitor"/>
    <property type="match status" value="1"/>
</dbReference>
<evidence type="ECO:0000313" key="1">
    <source>
        <dbReference type="EMBL" id="PBK66437.1"/>
    </source>
</evidence>
<proteinExistence type="predicted"/>
<reference evidence="2" key="1">
    <citation type="journal article" date="2017" name="Nat. Ecol. Evol.">
        <title>Genome expansion and lineage-specific genetic innovations in the forest pathogenic fungi Armillaria.</title>
        <authorList>
            <person name="Sipos G."/>
            <person name="Prasanna A.N."/>
            <person name="Walter M.C."/>
            <person name="O'Connor E."/>
            <person name="Balint B."/>
            <person name="Krizsan K."/>
            <person name="Kiss B."/>
            <person name="Hess J."/>
            <person name="Varga T."/>
            <person name="Slot J."/>
            <person name="Riley R."/>
            <person name="Boka B."/>
            <person name="Rigling D."/>
            <person name="Barry K."/>
            <person name="Lee J."/>
            <person name="Mihaltcheva S."/>
            <person name="LaButti K."/>
            <person name="Lipzen A."/>
            <person name="Waldron R."/>
            <person name="Moloney N.M."/>
            <person name="Sperisen C."/>
            <person name="Kredics L."/>
            <person name="Vagvoelgyi C."/>
            <person name="Patrignani A."/>
            <person name="Fitzpatrick D."/>
            <person name="Nagy I."/>
            <person name="Doyle S."/>
            <person name="Anderson J.B."/>
            <person name="Grigoriev I.V."/>
            <person name="Gueldener U."/>
            <person name="Muensterkoetter M."/>
            <person name="Nagy L.G."/>
        </authorList>
    </citation>
    <scope>NUCLEOTIDE SEQUENCE [LARGE SCALE GENOMIC DNA]</scope>
    <source>
        <strain evidence="2">28-4</strain>
    </source>
</reference>
<dbReference type="Proteomes" id="UP000218334">
    <property type="component" value="Unassembled WGS sequence"/>
</dbReference>
<dbReference type="Gene3D" id="1.20.1280.50">
    <property type="match status" value="1"/>
</dbReference>
<evidence type="ECO:0000313" key="2">
    <source>
        <dbReference type="Proteomes" id="UP000218334"/>
    </source>
</evidence>
<dbReference type="STRING" id="1076256.A0A2H3BPE6"/>
<sequence length="537" mass="60411">MQVRCPNCGLDVATPVTRFTDAPSPFRALISTNGVASASDADLLSYYLQGVEADISAQDDTIQHLAAALKRAQDKRNYLQGIFDSHAALRSPFRTFPPEVLTEIFQWAIAVGEPPRLRGLIGDLSRIGAVCRLWRATVLSSPSLWASFNLAGVKNEGLMPLLQTVLDRSREASLSVAWQPLYDLSEEEERALLGRVLSTCQRWKHARIELVEDHRDIYAQIRGRIPELERLELSGEDTTDILGYGPSFDVFEVAPKLRTLALSYGVFPVQLTLPWTQITSLHIDRMMDQDDFGLVLSMTRNLQYLSMDPQSEGCTENWEPDKIEDIVTHSSLRRINSWDAALLRAYNFPSLEELAVEAFGERVAPVDDDRSAEDIFRDFLQRSGSPIKKLKLGFFTNRTIDFEVMFAKAFRLTHLDIALPCPTTAAHFFRALVSTGGHDVLPELQSLKADYTPKPYVKKRVNVIPADVIVDMIISRCHAPSTTVAKIQSVHITLPRFSSMSRMSFLSRLRTVPDLVNLILTRYEKDRTLICMVQPSS</sequence>
<name>A0A2H3BPE6_9AGAR</name>
<dbReference type="InterPro" id="IPR032675">
    <property type="entry name" value="LRR_dom_sf"/>
</dbReference>
<gene>
    <name evidence="1" type="ORF">ARMSODRAFT_1086892</name>
</gene>